<proteinExistence type="predicted"/>
<evidence type="ECO:0000313" key="2">
    <source>
        <dbReference type="Proteomes" id="UP000078540"/>
    </source>
</evidence>
<organism evidence="1 2">
    <name type="scientific">Atta colombica</name>
    <dbReference type="NCBI Taxonomy" id="520822"/>
    <lineage>
        <taxon>Eukaryota</taxon>
        <taxon>Metazoa</taxon>
        <taxon>Ecdysozoa</taxon>
        <taxon>Arthropoda</taxon>
        <taxon>Hexapoda</taxon>
        <taxon>Insecta</taxon>
        <taxon>Pterygota</taxon>
        <taxon>Neoptera</taxon>
        <taxon>Endopterygota</taxon>
        <taxon>Hymenoptera</taxon>
        <taxon>Apocrita</taxon>
        <taxon>Aculeata</taxon>
        <taxon>Formicoidea</taxon>
        <taxon>Formicidae</taxon>
        <taxon>Myrmicinae</taxon>
        <taxon>Atta</taxon>
    </lineage>
</organism>
<dbReference type="AlphaFoldDB" id="A0A195AZ26"/>
<gene>
    <name evidence="1" type="ORF">ALC53_12273</name>
</gene>
<keyword evidence="2" id="KW-1185">Reference proteome</keyword>
<dbReference type="EMBL" id="KQ976701">
    <property type="protein sequence ID" value="KYM77292.1"/>
    <property type="molecule type" value="Genomic_DNA"/>
</dbReference>
<reference evidence="1 2" key="1">
    <citation type="submission" date="2015-09" db="EMBL/GenBank/DDBJ databases">
        <title>Atta colombica WGS genome.</title>
        <authorList>
            <person name="Nygaard S."/>
            <person name="Hu H."/>
            <person name="Boomsma J."/>
            <person name="Zhang G."/>
        </authorList>
    </citation>
    <scope>NUCLEOTIDE SEQUENCE [LARGE SCALE GENOMIC DNA]</scope>
    <source>
        <strain evidence="1">Treedump-2</strain>
        <tissue evidence="1">Whole body</tissue>
    </source>
</reference>
<sequence>MLKFRIRPLKLFQGRIFAIRKRRQTDRRAYLASRCTEGDDVRTFYMQEWLRQAGWCQKRYFLEKDVRSGERRGDISAKKPEARPVTDFLYGKPRGFRV</sequence>
<protein>
    <submittedName>
        <fullName evidence="1">Uncharacterized protein</fullName>
    </submittedName>
</protein>
<evidence type="ECO:0000313" key="1">
    <source>
        <dbReference type="EMBL" id="KYM77292.1"/>
    </source>
</evidence>
<name>A0A195AZ26_9HYME</name>
<dbReference type="Proteomes" id="UP000078540">
    <property type="component" value="Unassembled WGS sequence"/>
</dbReference>
<accession>A0A195AZ26</accession>